<comment type="similarity">
    <text evidence="3">Belongs to the krueppel C2H2-type zinc-finger protein family.</text>
</comment>
<dbReference type="SMART" id="SM00355">
    <property type="entry name" value="ZnF_C2H2"/>
    <property type="match status" value="2"/>
</dbReference>
<dbReference type="Gene3D" id="3.30.160.60">
    <property type="entry name" value="Classic Zinc Finger"/>
    <property type="match status" value="2"/>
</dbReference>
<dbReference type="GO" id="GO:0008270">
    <property type="term" value="F:zinc ion binding"/>
    <property type="evidence" value="ECO:0007669"/>
    <property type="project" value="UniProtKB-KW"/>
</dbReference>
<dbReference type="Proteomes" id="UP000275772">
    <property type="component" value="Unassembled WGS sequence"/>
</dbReference>
<keyword evidence="8" id="KW-0805">Transcription regulation</keyword>
<evidence type="ECO:0000313" key="16">
    <source>
        <dbReference type="Proteomes" id="UP000275772"/>
    </source>
</evidence>
<keyword evidence="4" id="KW-0479">Metal-binding</keyword>
<evidence type="ECO:0000256" key="9">
    <source>
        <dbReference type="ARBA" id="ARBA00023125"/>
    </source>
</evidence>
<feature type="domain" description="C2H2-type" evidence="14">
    <location>
        <begin position="306"/>
        <end position="333"/>
    </location>
</feature>
<dbReference type="FunFam" id="3.30.160.60:FF:000771">
    <property type="entry name" value="zinc finger protein 648"/>
    <property type="match status" value="1"/>
</dbReference>
<evidence type="ECO:0000256" key="2">
    <source>
        <dbReference type="ARBA" id="ARBA00004123"/>
    </source>
</evidence>
<evidence type="ECO:0000256" key="3">
    <source>
        <dbReference type="ARBA" id="ARBA00006991"/>
    </source>
</evidence>
<evidence type="ECO:0000313" key="15">
    <source>
        <dbReference type="EMBL" id="SZF05482.1"/>
    </source>
</evidence>
<feature type="region of interest" description="Disordered" evidence="13">
    <location>
        <begin position="137"/>
        <end position="186"/>
    </location>
</feature>
<keyword evidence="11" id="KW-0539">Nucleus</keyword>
<evidence type="ECO:0000256" key="1">
    <source>
        <dbReference type="ARBA" id="ARBA00003767"/>
    </source>
</evidence>
<dbReference type="GO" id="GO:0005634">
    <property type="term" value="C:nucleus"/>
    <property type="evidence" value="ECO:0007669"/>
    <property type="project" value="UniProtKB-SubCell"/>
</dbReference>
<dbReference type="InterPro" id="IPR013087">
    <property type="entry name" value="Znf_C2H2_type"/>
</dbReference>
<dbReference type="Pfam" id="PF00096">
    <property type="entry name" value="zf-C2H2"/>
    <property type="match status" value="2"/>
</dbReference>
<evidence type="ECO:0000256" key="13">
    <source>
        <dbReference type="SAM" id="MobiDB-lite"/>
    </source>
</evidence>
<proteinExistence type="inferred from homology"/>
<organism evidence="15 16">
    <name type="scientific">Blumeria hordei</name>
    <name type="common">Barley powdery mildew</name>
    <name type="synonym">Blumeria graminis f. sp. hordei</name>
    <dbReference type="NCBI Taxonomy" id="2867405"/>
    <lineage>
        <taxon>Eukaryota</taxon>
        <taxon>Fungi</taxon>
        <taxon>Dikarya</taxon>
        <taxon>Ascomycota</taxon>
        <taxon>Pezizomycotina</taxon>
        <taxon>Leotiomycetes</taxon>
        <taxon>Erysiphales</taxon>
        <taxon>Erysiphaceae</taxon>
        <taxon>Blumeria</taxon>
    </lineage>
</organism>
<evidence type="ECO:0000256" key="4">
    <source>
        <dbReference type="ARBA" id="ARBA00022723"/>
    </source>
</evidence>
<accession>A0A383V1R2</accession>
<dbReference type="PROSITE" id="PS00028">
    <property type="entry name" value="ZINC_FINGER_C2H2_1"/>
    <property type="match status" value="1"/>
</dbReference>
<dbReference type="InterPro" id="IPR036236">
    <property type="entry name" value="Znf_C2H2_sf"/>
</dbReference>
<feature type="compositionally biased region" description="Polar residues" evidence="13">
    <location>
        <begin position="215"/>
        <end position="232"/>
    </location>
</feature>
<evidence type="ECO:0000256" key="11">
    <source>
        <dbReference type="ARBA" id="ARBA00023242"/>
    </source>
</evidence>
<dbReference type="FunFam" id="3.30.160.60:FF:001156">
    <property type="entry name" value="Zinc finger protein 407"/>
    <property type="match status" value="1"/>
</dbReference>
<comment type="function">
    <text evidence="1">May be involved in transcriptional regulation.</text>
</comment>
<evidence type="ECO:0000256" key="8">
    <source>
        <dbReference type="ARBA" id="ARBA00023015"/>
    </source>
</evidence>
<keyword evidence="9" id="KW-0238">DNA-binding</keyword>
<dbReference type="EMBL" id="UNSH01000081">
    <property type="protein sequence ID" value="SZF05482.1"/>
    <property type="molecule type" value="Genomic_DNA"/>
</dbReference>
<evidence type="ECO:0000256" key="12">
    <source>
        <dbReference type="PROSITE-ProRule" id="PRU00042"/>
    </source>
</evidence>
<evidence type="ECO:0000259" key="14">
    <source>
        <dbReference type="PROSITE" id="PS50157"/>
    </source>
</evidence>
<keyword evidence="6 12" id="KW-0863">Zinc-finger</keyword>
<dbReference type="PANTHER" id="PTHR24377">
    <property type="entry name" value="IP01015P-RELATED"/>
    <property type="match status" value="1"/>
</dbReference>
<reference evidence="15 16" key="1">
    <citation type="submission" date="2017-11" db="EMBL/GenBank/DDBJ databases">
        <authorList>
            <person name="Kracher B."/>
        </authorList>
    </citation>
    <scope>NUCLEOTIDE SEQUENCE [LARGE SCALE GENOMIC DNA]</scope>
    <source>
        <strain evidence="15 16">RACE1</strain>
    </source>
</reference>
<comment type="subcellular location">
    <subcellularLocation>
        <location evidence="2">Nucleus</location>
    </subcellularLocation>
</comment>
<keyword evidence="10" id="KW-0804">Transcription</keyword>
<sequence length="395" mass="43905">MLMETATSSLTATRFSTLYLPHFQLPHLDNPSQMHKYPSYAPATAGITNISTSPSQSSDFSPTLSSPSSTAGLINPISYWTITPQTSIARYQTGSSMSPTYISGHNEMDRLSETSSGSGIIAPSQYNFPFYSNNVSMSGPRGTNHPQNQSLQHLHQNQQQYPEHARLPFPRAPPQGMRHTSDSYGDRLPLSQIHSRSALALQPSNYPSYTPPQNTPLGTATAPSRLSSTNSQNKYSNETIATQHFYSQPYHNHIISTIPINMMSSEQSSEEQIPLVSNIHIAPCAYQLSDSSYSMTQQNTQSDRPFKCDQCAQSFNRNHDLKRHKRIHLAVKPFPCMKCDKSFSRKDALKRHILVKSCGGATKKTKSVSRSSLSSPKNIINPSLSDNCTEMNKKW</sequence>
<dbReference type="VEuPathDB" id="FungiDB:BLGHR1_16285"/>
<name>A0A383V1R2_BLUHO</name>
<protein>
    <recommendedName>
        <fullName evidence="14">C2H2-type domain-containing protein</fullName>
    </recommendedName>
</protein>
<feature type="region of interest" description="Disordered" evidence="13">
    <location>
        <begin position="202"/>
        <end position="232"/>
    </location>
</feature>
<evidence type="ECO:0000256" key="7">
    <source>
        <dbReference type="ARBA" id="ARBA00022833"/>
    </source>
</evidence>
<evidence type="ECO:0000256" key="10">
    <source>
        <dbReference type="ARBA" id="ARBA00023163"/>
    </source>
</evidence>
<evidence type="ECO:0000256" key="5">
    <source>
        <dbReference type="ARBA" id="ARBA00022737"/>
    </source>
</evidence>
<dbReference type="InterPro" id="IPR050826">
    <property type="entry name" value="Krueppel_C2H2_ZnFinger"/>
</dbReference>
<keyword evidence="5" id="KW-0677">Repeat</keyword>
<feature type="domain" description="C2H2-type" evidence="14">
    <location>
        <begin position="334"/>
        <end position="352"/>
    </location>
</feature>
<keyword evidence="7" id="KW-0862">Zinc</keyword>
<dbReference type="PROSITE" id="PS50157">
    <property type="entry name" value="ZINC_FINGER_C2H2_2"/>
    <property type="match status" value="2"/>
</dbReference>
<dbReference type="GO" id="GO:0003677">
    <property type="term" value="F:DNA binding"/>
    <property type="evidence" value="ECO:0007669"/>
    <property type="project" value="UniProtKB-KW"/>
</dbReference>
<gene>
    <name evidence="15" type="ORF">BLGHR1_16285</name>
</gene>
<evidence type="ECO:0000256" key="6">
    <source>
        <dbReference type="ARBA" id="ARBA00022771"/>
    </source>
</evidence>
<feature type="compositionally biased region" description="Low complexity" evidence="13">
    <location>
        <begin position="147"/>
        <end position="160"/>
    </location>
</feature>
<dbReference type="AlphaFoldDB" id="A0A383V1R2"/>
<dbReference type="SUPFAM" id="SSF57667">
    <property type="entry name" value="beta-beta-alpha zinc fingers"/>
    <property type="match status" value="1"/>
</dbReference>